<evidence type="ECO:0000313" key="1">
    <source>
        <dbReference type="Proteomes" id="UP000036681"/>
    </source>
</evidence>
<dbReference type="Proteomes" id="UP000036681">
    <property type="component" value="Unplaced"/>
</dbReference>
<sequence length="79" mass="8801">MNGAKATCKANTAVTGAFRTSGDQSTARRETGPTSIYLHYTHMVAFSFASTSHRVQLERAHSAPHKKRYIMRKFMILAV</sequence>
<accession>A0A0M3I4R3</accession>
<name>A0A0M3I4R3_ASCLU</name>
<keyword evidence="1" id="KW-1185">Reference proteome</keyword>
<dbReference type="AlphaFoldDB" id="A0A0M3I4R3"/>
<dbReference type="WBParaSite" id="ALUE_0001181601-mRNA-1">
    <property type="protein sequence ID" value="ALUE_0001181601-mRNA-1"/>
    <property type="gene ID" value="ALUE_0001181601"/>
</dbReference>
<evidence type="ECO:0000313" key="2">
    <source>
        <dbReference type="WBParaSite" id="ALUE_0001181601-mRNA-1"/>
    </source>
</evidence>
<reference evidence="2" key="1">
    <citation type="submission" date="2017-02" db="UniProtKB">
        <authorList>
            <consortium name="WormBaseParasite"/>
        </authorList>
    </citation>
    <scope>IDENTIFICATION</scope>
</reference>
<proteinExistence type="predicted"/>
<organism evidence="1 2">
    <name type="scientific">Ascaris lumbricoides</name>
    <name type="common">Giant roundworm</name>
    <dbReference type="NCBI Taxonomy" id="6252"/>
    <lineage>
        <taxon>Eukaryota</taxon>
        <taxon>Metazoa</taxon>
        <taxon>Ecdysozoa</taxon>
        <taxon>Nematoda</taxon>
        <taxon>Chromadorea</taxon>
        <taxon>Rhabditida</taxon>
        <taxon>Spirurina</taxon>
        <taxon>Ascaridomorpha</taxon>
        <taxon>Ascaridoidea</taxon>
        <taxon>Ascarididae</taxon>
        <taxon>Ascaris</taxon>
    </lineage>
</organism>
<protein>
    <submittedName>
        <fullName evidence="2">Secreted protein</fullName>
    </submittedName>
</protein>